<dbReference type="InterPro" id="IPR023213">
    <property type="entry name" value="CAT-like_dom_sf"/>
</dbReference>
<comment type="caution">
    <text evidence="2">The sequence shown here is derived from an EMBL/GenBank/DDBJ whole genome shotgun (WGS) entry which is preliminary data.</text>
</comment>
<name>A0A8S0UE89_OLEEU</name>
<evidence type="ECO:0000313" key="2">
    <source>
        <dbReference type="EMBL" id="CAA3015432.1"/>
    </source>
</evidence>
<dbReference type="PANTHER" id="PTHR31642:SF221">
    <property type="entry name" value="O-ACYLTRANSFERASE WSD1 C-TERMINAL DOMAIN-CONTAINING PROTEIN"/>
    <property type="match status" value="1"/>
</dbReference>
<gene>
    <name evidence="2" type="ORF">OLEA9_A074074</name>
</gene>
<dbReference type="Gramene" id="OE9A074074T1">
    <property type="protein sequence ID" value="OE9A074074C1"/>
    <property type="gene ID" value="OE9A074074"/>
</dbReference>
<comment type="similarity">
    <text evidence="1">Belongs to the plant acyltransferase family.</text>
</comment>
<accession>A0A8S0UE89</accession>
<evidence type="ECO:0000256" key="1">
    <source>
        <dbReference type="ARBA" id="ARBA00009861"/>
    </source>
</evidence>
<dbReference type="Pfam" id="PF02458">
    <property type="entry name" value="Transferase"/>
    <property type="match status" value="1"/>
</dbReference>
<dbReference type="InterPro" id="IPR050317">
    <property type="entry name" value="Plant_Fungal_Acyltransferase"/>
</dbReference>
<keyword evidence="2" id="KW-0808">Transferase</keyword>
<dbReference type="OrthoDB" id="444127at2759"/>
<protein>
    <submittedName>
        <fullName evidence="2">Omega-hydroxypalmitate O-feruloyl transferase</fullName>
    </submittedName>
</protein>
<dbReference type="GO" id="GO:0016747">
    <property type="term" value="F:acyltransferase activity, transferring groups other than amino-acyl groups"/>
    <property type="evidence" value="ECO:0007669"/>
    <property type="project" value="TreeGrafter"/>
</dbReference>
<dbReference type="AlphaFoldDB" id="A0A8S0UE89"/>
<keyword evidence="3" id="KW-1185">Reference proteome</keyword>
<dbReference type="PANTHER" id="PTHR31642">
    <property type="entry name" value="TRICHOTHECENE 3-O-ACETYLTRANSFERASE"/>
    <property type="match status" value="1"/>
</dbReference>
<evidence type="ECO:0000313" key="3">
    <source>
        <dbReference type="Proteomes" id="UP000594638"/>
    </source>
</evidence>
<dbReference type="Proteomes" id="UP000594638">
    <property type="component" value="Unassembled WGS sequence"/>
</dbReference>
<reference evidence="2 3" key="1">
    <citation type="submission" date="2019-12" db="EMBL/GenBank/DDBJ databases">
        <authorList>
            <person name="Alioto T."/>
            <person name="Alioto T."/>
            <person name="Gomez Garrido J."/>
        </authorList>
    </citation>
    <scope>NUCLEOTIDE SEQUENCE [LARGE SCALE GENOMIC DNA]</scope>
</reference>
<dbReference type="Gene3D" id="3.30.559.10">
    <property type="entry name" value="Chloramphenicol acetyltransferase-like domain"/>
    <property type="match status" value="1"/>
</dbReference>
<organism evidence="2 3">
    <name type="scientific">Olea europaea subsp. europaea</name>
    <dbReference type="NCBI Taxonomy" id="158383"/>
    <lineage>
        <taxon>Eukaryota</taxon>
        <taxon>Viridiplantae</taxon>
        <taxon>Streptophyta</taxon>
        <taxon>Embryophyta</taxon>
        <taxon>Tracheophyta</taxon>
        <taxon>Spermatophyta</taxon>
        <taxon>Magnoliopsida</taxon>
        <taxon>eudicotyledons</taxon>
        <taxon>Gunneridae</taxon>
        <taxon>Pentapetalae</taxon>
        <taxon>asterids</taxon>
        <taxon>lamiids</taxon>
        <taxon>Lamiales</taxon>
        <taxon>Oleaceae</taxon>
        <taxon>Oleeae</taxon>
        <taxon>Olea</taxon>
    </lineage>
</organism>
<dbReference type="EMBL" id="CACTIH010007551">
    <property type="protein sequence ID" value="CAA3015432.1"/>
    <property type="molecule type" value="Genomic_DNA"/>
</dbReference>
<proteinExistence type="inferred from homology"/>
<sequence>MEYTSGHAAEGGFSVRKLEPVQVVPTGKTPEGLYLLSNLDQTFPYPIEIVFAFNGNGTNINNPSEILKTSLAKILQVLYPFAGCLDTSWDGKIIVNCTGHSVLFVEPYSEDEMEVLGDLTIIDPLKLRKLIHFEENVKNILDVKPLTVQVYMDRMVHTFLNAESFSMYIPGVTLEPPHGAVAPPVGENRNQ</sequence>